<dbReference type="CDD" id="cd06782">
    <property type="entry name" value="cpPDZ_CPP-like"/>
    <property type="match status" value="1"/>
</dbReference>
<dbReference type="Pfam" id="PF17820">
    <property type="entry name" value="PDZ_6"/>
    <property type="match status" value="1"/>
</dbReference>
<dbReference type="SUPFAM" id="SSF52096">
    <property type="entry name" value="ClpP/crotonase"/>
    <property type="match status" value="1"/>
</dbReference>
<dbReference type="Gene3D" id="3.90.226.10">
    <property type="entry name" value="2-enoyl-CoA Hydratase, Chain A, domain 1"/>
    <property type="match status" value="1"/>
</dbReference>
<dbReference type="SMART" id="SM00245">
    <property type="entry name" value="TSPc"/>
    <property type="match status" value="1"/>
</dbReference>
<keyword evidence="3 6" id="KW-0378">Hydrolase</keyword>
<dbReference type="InterPro" id="IPR001478">
    <property type="entry name" value="PDZ"/>
</dbReference>
<protein>
    <submittedName>
        <fullName evidence="6">Carboxyl-terminal processing protease</fullName>
        <ecNumber evidence="6">3.4.21.102</ecNumber>
    </submittedName>
</protein>
<dbReference type="Proteomes" id="UP000524450">
    <property type="component" value="Unassembled WGS sequence"/>
</dbReference>
<dbReference type="GO" id="GO:0030288">
    <property type="term" value="C:outer membrane-bounded periplasmic space"/>
    <property type="evidence" value="ECO:0007669"/>
    <property type="project" value="TreeGrafter"/>
</dbReference>
<evidence type="ECO:0000256" key="2">
    <source>
        <dbReference type="ARBA" id="ARBA00022670"/>
    </source>
</evidence>
<evidence type="ECO:0000259" key="5">
    <source>
        <dbReference type="PROSITE" id="PS50106"/>
    </source>
</evidence>
<dbReference type="SMART" id="SM00228">
    <property type="entry name" value="PDZ"/>
    <property type="match status" value="1"/>
</dbReference>
<dbReference type="InterPro" id="IPR005151">
    <property type="entry name" value="Tail-specific_protease"/>
</dbReference>
<comment type="caution">
    <text evidence="6">The sequence shown here is derived from an EMBL/GenBank/DDBJ whole genome shotgun (WGS) entry which is preliminary data.</text>
</comment>
<dbReference type="EMBL" id="JACIFZ010000013">
    <property type="protein sequence ID" value="MBB4225618.1"/>
    <property type="molecule type" value="Genomic_DNA"/>
</dbReference>
<dbReference type="PANTHER" id="PTHR32060">
    <property type="entry name" value="TAIL-SPECIFIC PROTEASE"/>
    <property type="match status" value="1"/>
</dbReference>
<comment type="similarity">
    <text evidence="1">Belongs to the peptidase S41A family.</text>
</comment>
<dbReference type="RefSeq" id="WP_184642349.1">
    <property type="nucleotide sequence ID" value="NZ_JACIFZ010000013.1"/>
</dbReference>
<keyword evidence="2 6" id="KW-0645">Protease</keyword>
<dbReference type="InterPro" id="IPR041489">
    <property type="entry name" value="PDZ_6"/>
</dbReference>
<evidence type="ECO:0000256" key="3">
    <source>
        <dbReference type="ARBA" id="ARBA00022801"/>
    </source>
</evidence>
<feature type="domain" description="PDZ" evidence="5">
    <location>
        <begin position="122"/>
        <end position="192"/>
    </location>
</feature>
<dbReference type="Gene3D" id="3.30.750.44">
    <property type="match status" value="1"/>
</dbReference>
<dbReference type="SUPFAM" id="SSF50156">
    <property type="entry name" value="PDZ domain-like"/>
    <property type="match status" value="1"/>
</dbReference>
<dbReference type="FunFam" id="2.30.42.10:FF:000063">
    <property type="entry name" value="Peptidase, S41 family"/>
    <property type="match status" value="1"/>
</dbReference>
<keyword evidence="4" id="KW-0720">Serine protease</keyword>
<evidence type="ECO:0000256" key="1">
    <source>
        <dbReference type="ARBA" id="ARBA00009179"/>
    </source>
</evidence>
<dbReference type="PROSITE" id="PS50106">
    <property type="entry name" value="PDZ"/>
    <property type="match status" value="1"/>
</dbReference>
<evidence type="ECO:0000313" key="6">
    <source>
        <dbReference type="EMBL" id="MBB4225618.1"/>
    </source>
</evidence>
<evidence type="ECO:0000313" key="7">
    <source>
        <dbReference type="Proteomes" id="UP000524450"/>
    </source>
</evidence>
<name>A0A840G9V0_9BURK</name>
<dbReference type="PANTHER" id="PTHR32060:SF22">
    <property type="entry name" value="CARBOXYL-TERMINAL-PROCESSING PEPTIDASE 3, CHLOROPLASTIC"/>
    <property type="match status" value="1"/>
</dbReference>
<accession>A0A840G9V0</accession>
<proteinExistence type="inferred from homology"/>
<dbReference type="EC" id="3.4.21.102" evidence="6"/>
<dbReference type="AlphaFoldDB" id="A0A840G9V0"/>
<dbReference type="GO" id="GO:0004252">
    <property type="term" value="F:serine-type endopeptidase activity"/>
    <property type="evidence" value="ECO:0007669"/>
    <property type="project" value="UniProtKB-EC"/>
</dbReference>
<dbReference type="Gene3D" id="2.30.42.10">
    <property type="match status" value="1"/>
</dbReference>
<dbReference type="GO" id="GO:0007165">
    <property type="term" value="P:signal transduction"/>
    <property type="evidence" value="ECO:0007669"/>
    <property type="project" value="TreeGrafter"/>
</dbReference>
<gene>
    <name evidence="6" type="ORF">GGD71_006431</name>
</gene>
<reference evidence="6 7" key="1">
    <citation type="submission" date="2020-08" db="EMBL/GenBank/DDBJ databases">
        <title>Genomic Encyclopedia of Type Strains, Phase IV (KMG-V): Genome sequencing to study the core and pangenomes of soil and plant-associated prokaryotes.</title>
        <authorList>
            <person name="Whitman W."/>
        </authorList>
    </citation>
    <scope>NUCLEOTIDE SEQUENCE [LARGE SCALE GENOMIC DNA]</scope>
    <source>
        <strain evidence="6 7">34/80</strain>
    </source>
</reference>
<dbReference type="Pfam" id="PF03572">
    <property type="entry name" value="Peptidase_S41"/>
    <property type="match status" value="1"/>
</dbReference>
<dbReference type="InterPro" id="IPR036034">
    <property type="entry name" value="PDZ_sf"/>
</dbReference>
<sequence length="445" mass="46844">MKVNAMGASTHFAGVQRKWRNFWLMSVAILSASAGSTLCASTHDEEDAYQRVLASRSWRTFSQQVSKNYVRPIKAGELEAKCKASISGLSSQDHTSLIERCIRAALKGLDSTSVYLNAAEWRAQRGDTPGKSAGIGLEMRAHSGDDGLIEIVSPIKGAPGEKAGLRAGDLIVSIDGMSTSSLSLAQSVNALRGEIGTRTTLQVRRSGANEPLQLTVTREPIKAATVKSAKLLSPGVGYFRLLQFQDRTRNEVLADVARLEADNAGPLQSLVLDLRDSPGGLLSATVGLTALFVQPGSVIVRVSGQHAGARRVYRAVAGDYASVTSVHADEPTRPSLLSLRLVVLVNAKTGAGAEASAKALQELRKATVLGQPSAGLASIETILPLDFGTALKLTTGAMSSPKGTSWQGRGVEPDVLVNAGAREGEFGSIPADVNLMAAIARLRSP</sequence>
<organism evidence="6 7">
    <name type="scientific">Variovorax guangxiensis</name>
    <dbReference type="NCBI Taxonomy" id="1775474"/>
    <lineage>
        <taxon>Bacteria</taxon>
        <taxon>Pseudomonadati</taxon>
        <taxon>Pseudomonadota</taxon>
        <taxon>Betaproteobacteria</taxon>
        <taxon>Burkholderiales</taxon>
        <taxon>Comamonadaceae</taxon>
        <taxon>Variovorax</taxon>
    </lineage>
</organism>
<evidence type="ECO:0000256" key="4">
    <source>
        <dbReference type="ARBA" id="ARBA00022825"/>
    </source>
</evidence>
<dbReference type="InterPro" id="IPR029045">
    <property type="entry name" value="ClpP/crotonase-like_dom_sf"/>
</dbReference>
<dbReference type="GO" id="GO:0006508">
    <property type="term" value="P:proteolysis"/>
    <property type="evidence" value="ECO:0007669"/>
    <property type="project" value="UniProtKB-KW"/>
</dbReference>